<dbReference type="EMBL" id="CP006965">
    <property type="protein sequence ID" value="AHF80342.1"/>
    <property type="molecule type" value="Genomic_DNA"/>
</dbReference>
<evidence type="ECO:0000256" key="7">
    <source>
        <dbReference type="HAMAP-Rule" id="MF_00801"/>
    </source>
</evidence>
<keyword evidence="4 7" id="KW-0540">Nuclease</keyword>
<feature type="site" description="Interaction with target DNA" evidence="7">
    <location>
        <position position="75"/>
    </location>
</feature>
<feature type="binding site" evidence="7">
    <location>
        <position position="103"/>
    </location>
    <ligand>
        <name>Mg(2+)</name>
        <dbReference type="ChEBI" id="CHEBI:18420"/>
    </ligand>
</feature>
<dbReference type="Proteomes" id="UP000019027">
    <property type="component" value="Chromosome"/>
</dbReference>
<evidence type="ECO:0000256" key="6">
    <source>
        <dbReference type="ARBA" id="ARBA00022801"/>
    </source>
</evidence>
<dbReference type="RefSeq" id="WP_042680792.1">
    <property type="nucleotide sequence ID" value="NZ_CP006965.1"/>
</dbReference>
<evidence type="ECO:0000256" key="3">
    <source>
        <dbReference type="ARBA" id="ARBA00022490"/>
    </source>
</evidence>
<comment type="subcellular location">
    <subcellularLocation>
        <location evidence="2 7">Cytoplasm</location>
    </subcellularLocation>
</comment>
<dbReference type="Gene3D" id="3.30.2170.10">
    <property type="entry name" value="archaeoglobus fulgidus dsm 4304 superfamily"/>
    <property type="match status" value="1"/>
</dbReference>
<dbReference type="PANTHER" id="PTHR28511:SF1">
    <property type="entry name" value="ENDONUCLEASE V"/>
    <property type="match status" value="1"/>
</dbReference>
<evidence type="ECO:0000256" key="2">
    <source>
        <dbReference type="ARBA" id="ARBA00004496"/>
    </source>
</evidence>
<evidence type="ECO:0000313" key="8">
    <source>
        <dbReference type="EMBL" id="AHF80342.1"/>
    </source>
</evidence>
<keyword evidence="7" id="KW-0234">DNA repair</keyword>
<keyword evidence="5 7" id="KW-0255">Endonuclease</keyword>
<dbReference type="STRING" id="582419.TES1_0958"/>
<keyword evidence="6 7" id="KW-0378">Hydrolase</keyword>
<keyword evidence="7" id="KW-0479">Metal-binding</keyword>
<dbReference type="HAMAP" id="MF_00801">
    <property type="entry name" value="Endonuclease_5"/>
    <property type="match status" value="1"/>
</dbReference>
<proteinExistence type="inferred from homology"/>
<comment type="cofactor">
    <cofactor evidence="7">
        <name>Mg(2+)</name>
        <dbReference type="ChEBI" id="CHEBI:18420"/>
    </cofactor>
</comment>
<dbReference type="EC" id="3.1.21.7" evidence="7"/>
<dbReference type="InterPro" id="IPR007581">
    <property type="entry name" value="Endonuclease-V"/>
</dbReference>
<dbReference type="AlphaFoldDB" id="W0I6H4"/>
<dbReference type="OrthoDB" id="7885at2157"/>
<keyword evidence="7" id="KW-0227">DNA damage</keyword>
<dbReference type="GO" id="GO:0006281">
    <property type="term" value="P:DNA repair"/>
    <property type="evidence" value="ECO:0007669"/>
    <property type="project" value="UniProtKB-UniRule"/>
</dbReference>
<dbReference type="Pfam" id="PF04493">
    <property type="entry name" value="Endonuclease_5"/>
    <property type="match status" value="1"/>
</dbReference>
<keyword evidence="9" id="KW-1185">Reference proteome</keyword>
<dbReference type="GO" id="GO:0005737">
    <property type="term" value="C:cytoplasm"/>
    <property type="evidence" value="ECO:0007669"/>
    <property type="project" value="UniProtKB-SubCell"/>
</dbReference>
<dbReference type="PANTHER" id="PTHR28511">
    <property type="entry name" value="ENDONUCLEASE V"/>
    <property type="match status" value="1"/>
</dbReference>
<feature type="binding site" evidence="7">
    <location>
        <position position="39"/>
    </location>
    <ligand>
        <name>Mg(2+)</name>
        <dbReference type="ChEBI" id="CHEBI:18420"/>
    </ligand>
</feature>
<comment type="function">
    <text evidence="7">DNA repair enzyme involved in the repair of deaminated bases. Selectively cleaves double-stranded DNA at the second phosphodiester bond 3' to a deoxyinosine leaving behind the intact lesion on the nicked DNA.</text>
</comment>
<evidence type="ECO:0000256" key="4">
    <source>
        <dbReference type="ARBA" id="ARBA00022722"/>
    </source>
</evidence>
<dbReference type="GO" id="GO:0016891">
    <property type="term" value="F:RNA endonuclease activity producing 5'-phosphomonoesters, hydrolytic mechanism"/>
    <property type="evidence" value="ECO:0007669"/>
    <property type="project" value="TreeGrafter"/>
</dbReference>
<protein>
    <recommendedName>
        <fullName evidence="7">Endonuclease V</fullName>
        <ecNumber evidence="7">3.1.21.7</ecNumber>
    </recommendedName>
    <alternativeName>
        <fullName evidence="7">Deoxyinosine 3'endonuclease</fullName>
    </alternativeName>
    <alternativeName>
        <fullName evidence="7">Deoxyribonuclease V</fullName>
        <shortName evidence="7">DNase V</shortName>
    </alternativeName>
</protein>
<accession>W0I6H4</accession>
<dbReference type="GO" id="GO:0000287">
    <property type="term" value="F:magnesium ion binding"/>
    <property type="evidence" value="ECO:0007669"/>
    <property type="project" value="UniProtKB-UniRule"/>
</dbReference>
<keyword evidence="7" id="KW-0460">Magnesium</keyword>
<sequence length="193" mass="21112">MSKANVNFKKIAELQRKLSKGIVEKPLDISKIKTIGAVDVSYKKDKARVAFVLCSFPSCEVLKTKVVDTSVDFPYVPTFFFLRETRPVLLALKGKSFDVLLVEGHGKAHPRGYGLASHIGLLLKKPTIGVAKKPLRGYPESSLIKVGKAYVSVGNLIDLNSAAKIVEMVNENGYPKPLKIADKLSKGAENEKT</sequence>
<evidence type="ECO:0000256" key="5">
    <source>
        <dbReference type="ARBA" id="ARBA00022759"/>
    </source>
</evidence>
<evidence type="ECO:0000313" key="9">
    <source>
        <dbReference type="Proteomes" id="UP000019027"/>
    </source>
</evidence>
<dbReference type="KEGG" id="ths:TES1_0958"/>
<reference evidence="8 9" key="1">
    <citation type="journal article" date="2014" name="Int. J. Syst. Evol. Microbiol.">
        <title>Thermococcus paralvinellae sp. nov. and Thermococcus cleftensis sp. nov. of hyperthermophilic heterotrophs from deep-sea hydrothermal vents.</title>
        <authorList>
            <person name="Hensley S.A."/>
            <person name="Jung J.H."/>
            <person name="Park C.S."/>
            <person name="Holden J.F."/>
        </authorList>
    </citation>
    <scope>NUCLEOTIDE SEQUENCE [LARGE SCALE GENOMIC DNA]</scope>
    <source>
        <strain evidence="8 9">ES1</strain>
    </source>
</reference>
<comment type="catalytic activity">
    <reaction evidence="1 7">
        <text>Endonucleolytic cleavage at apurinic or apyrimidinic sites to products with a 5'-phosphate.</text>
        <dbReference type="EC" id="3.1.21.7"/>
    </reaction>
</comment>
<comment type="similarity">
    <text evidence="7">Belongs to the endonuclease V family.</text>
</comment>
<gene>
    <name evidence="7" type="primary">nfi</name>
    <name evidence="8" type="ORF">TES1_0958</name>
</gene>
<dbReference type="GO" id="GO:0043737">
    <property type="term" value="F:deoxyribonuclease V activity"/>
    <property type="evidence" value="ECO:0007669"/>
    <property type="project" value="UniProtKB-UniRule"/>
</dbReference>
<evidence type="ECO:0000256" key="1">
    <source>
        <dbReference type="ARBA" id="ARBA00001835"/>
    </source>
</evidence>
<dbReference type="CDD" id="cd06559">
    <property type="entry name" value="Endonuclease_V"/>
    <property type="match status" value="1"/>
</dbReference>
<dbReference type="GeneID" id="24906143"/>
<dbReference type="GO" id="GO:0003727">
    <property type="term" value="F:single-stranded RNA binding"/>
    <property type="evidence" value="ECO:0007669"/>
    <property type="project" value="TreeGrafter"/>
</dbReference>
<dbReference type="HOGENOM" id="CLU_047631_1_1_2"/>
<organism evidence="8 9">
    <name type="scientific">Thermococcus paralvinellae</name>
    <dbReference type="NCBI Taxonomy" id="582419"/>
    <lineage>
        <taxon>Archaea</taxon>
        <taxon>Methanobacteriati</taxon>
        <taxon>Methanobacteriota</taxon>
        <taxon>Thermococci</taxon>
        <taxon>Thermococcales</taxon>
        <taxon>Thermococcaceae</taxon>
        <taxon>Thermococcus</taxon>
    </lineage>
</organism>
<name>W0I6H4_9EURY</name>
<keyword evidence="3 7" id="KW-0963">Cytoplasm</keyword>